<dbReference type="PANTHER" id="PTHR46390:SF1">
    <property type="entry name" value="MANNOSE-1-PHOSPHATE GUANYLYLTRANSFERASE"/>
    <property type="match status" value="1"/>
</dbReference>
<evidence type="ECO:0000313" key="2">
    <source>
        <dbReference type="EMBL" id="AGY76843.1"/>
    </source>
</evidence>
<sequence length="202" mass="22876">MKVIILAGGSGTRLWPLSRSRYPKQFIKLQGSKPSLFQETFKRSLLLAGLDDIYVVTNEKYKFLVMGEVEELDYKYNEYNIIVEPEVKNTLPAIYAGVHEIAKKGNDTVVVFPSDHMIIKGQEFANIIKSSEALTKDSIITFGIKPNSPNTGYGYIAPGNKKLNGYEIKEFKEKPDYETAVTYVNGDIIGMQEYLCLILRYL</sequence>
<dbReference type="Pfam" id="PF00483">
    <property type="entry name" value="NTP_transferase"/>
    <property type="match status" value="1"/>
</dbReference>
<keyword evidence="3" id="KW-1185">Reference proteome</keyword>
<dbReference type="SUPFAM" id="SSF53448">
    <property type="entry name" value="Nucleotide-diphospho-sugar transferases"/>
    <property type="match status" value="1"/>
</dbReference>
<dbReference type="PANTHER" id="PTHR46390">
    <property type="entry name" value="MANNOSE-1-PHOSPHATE GUANYLYLTRANSFERASE"/>
    <property type="match status" value="1"/>
</dbReference>
<dbReference type="InterPro" id="IPR005835">
    <property type="entry name" value="NTP_transferase_dom"/>
</dbReference>
<dbReference type="EMBL" id="CP006763">
    <property type="protein sequence ID" value="AGY76843.1"/>
    <property type="molecule type" value="Genomic_DNA"/>
</dbReference>
<organism evidence="2 3">
    <name type="scientific">Clostridium autoethanogenum DSM 10061</name>
    <dbReference type="NCBI Taxonomy" id="1341692"/>
    <lineage>
        <taxon>Bacteria</taxon>
        <taxon>Bacillati</taxon>
        <taxon>Bacillota</taxon>
        <taxon>Clostridia</taxon>
        <taxon>Eubacteriales</taxon>
        <taxon>Clostridiaceae</taxon>
        <taxon>Clostridium</taxon>
    </lineage>
</organism>
<name>A0ABM5NWC2_9CLOT</name>
<dbReference type="RefSeq" id="WP_023162750.1">
    <property type="nucleotide sequence ID" value="NC_022592.1"/>
</dbReference>
<evidence type="ECO:0000313" key="3">
    <source>
        <dbReference type="Proteomes" id="UP000017590"/>
    </source>
</evidence>
<gene>
    <name evidence="2" type="ORF">CAETHG_2636</name>
</gene>
<accession>A0ABM5NWC2</accession>
<evidence type="ECO:0000259" key="1">
    <source>
        <dbReference type="Pfam" id="PF00483"/>
    </source>
</evidence>
<protein>
    <submittedName>
        <fullName evidence="2">Sugar phosphate nucleotidyltransferase</fullName>
    </submittedName>
</protein>
<dbReference type="InterPro" id="IPR051161">
    <property type="entry name" value="Mannose-6P_isomerase_type2"/>
</dbReference>
<proteinExistence type="predicted"/>
<dbReference type="Gene3D" id="3.90.550.10">
    <property type="entry name" value="Spore Coat Polysaccharide Biosynthesis Protein SpsA, Chain A"/>
    <property type="match status" value="1"/>
</dbReference>
<reference evidence="3" key="1">
    <citation type="journal article" date="2014" name="Biotechnol. Biofuels">
        <title>Comparison of single-molecule sequencing and hybrid approaches for finishing the genome of Clostridium autoethanogenum and analysis of CRISPR systems in industrial relevant Clostridia.</title>
        <authorList>
            <person name="Brown S.D."/>
            <person name="Nagaraju S."/>
            <person name="Utturkar S."/>
            <person name="De Tissera S."/>
            <person name="Segovia S."/>
            <person name="Mitchell W."/>
            <person name="Land M.L."/>
            <person name="Dassanayake A."/>
            <person name="Kopke M."/>
        </authorList>
    </citation>
    <scope>NUCLEOTIDE SEQUENCE [LARGE SCALE GENOMIC DNA]</scope>
    <source>
        <strain evidence="3">DSM 10061</strain>
    </source>
</reference>
<dbReference type="Proteomes" id="UP000017590">
    <property type="component" value="Chromosome"/>
</dbReference>
<feature type="domain" description="Nucleotidyl transferase" evidence="1">
    <location>
        <begin position="2"/>
        <end position="185"/>
    </location>
</feature>
<dbReference type="InterPro" id="IPR029044">
    <property type="entry name" value="Nucleotide-diphossugar_trans"/>
</dbReference>